<proteinExistence type="predicted"/>
<organism evidence="1 2">
    <name type="scientific">Brassica napus</name>
    <name type="common">Rape</name>
    <dbReference type="NCBI Taxonomy" id="3708"/>
    <lineage>
        <taxon>Eukaryota</taxon>
        <taxon>Viridiplantae</taxon>
        <taxon>Streptophyta</taxon>
        <taxon>Embryophyta</taxon>
        <taxon>Tracheophyta</taxon>
        <taxon>Spermatophyta</taxon>
        <taxon>Magnoliopsida</taxon>
        <taxon>eudicotyledons</taxon>
        <taxon>Gunneridae</taxon>
        <taxon>Pentapetalae</taxon>
        <taxon>rosids</taxon>
        <taxon>malvids</taxon>
        <taxon>Brassicales</taxon>
        <taxon>Brassicaceae</taxon>
        <taxon>Brassiceae</taxon>
        <taxon>Brassica</taxon>
    </lineage>
</organism>
<dbReference type="EMBL" id="LK032567">
    <property type="protein sequence ID" value="CDY43726.1"/>
    <property type="molecule type" value="Genomic_DNA"/>
</dbReference>
<dbReference type="STRING" id="3708.A0A078I1Q0"/>
<protein>
    <submittedName>
        <fullName evidence="1">BnaAnng07410D protein</fullName>
    </submittedName>
</protein>
<dbReference type="AlphaFoldDB" id="A0A078I1Q0"/>
<name>A0A078I1Q0_BRANA</name>
<dbReference type="Gramene" id="CDY43726">
    <property type="protein sequence ID" value="CDY43726"/>
    <property type="gene ID" value="GSBRNA2T00077214001"/>
</dbReference>
<dbReference type="Proteomes" id="UP000028999">
    <property type="component" value="Unassembled WGS sequence"/>
</dbReference>
<keyword evidence="2" id="KW-1185">Reference proteome</keyword>
<evidence type="ECO:0000313" key="1">
    <source>
        <dbReference type="EMBL" id="CDY43726.1"/>
    </source>
</evidence>
<accession>A0A078I1Q0</accession>
<dbReference type="PaxDb" id="3708-A0A078I1Q0"/>
<evidence type="ECO:0000313" key="2">
    <source>
        <dbReference type="Proteomes" id="UP000028999"/>
    </source>
</evidence>
<sequence length="66" mass="7595">MAQLRSLHDDFVILVVDNNQPQEEEDSSSSPCQVISISALDVSSWDLSEILCYRRVKIRAHRTRHV</sequence>
<gene>
    <name evidence="1" type="primary">BnaAnng07410D</name>
    <name evidence="1" type="ORF">GSBRNA2T00077214001</name>
</gene>
<reference evidence="1 2" key="1">
    <citation type="journal article" date="2014" name="Science">
        <title>Plant genetics. Early allopolyploid evolution in the post-Neolithic Brassica napus oilseed genome.</title>
        <authorList>
            <person name="Chalhoub B."/>
            <person name="Denoeud F."/>
            <person name="Liu S."/>
            <person name="Parkin I.A."/>
            <person name="Tang H."/>
            <person name="Wang X."/>
            <person name="Chiquet J."/>
            <person name="Belcram H."/>
            <person name="Tong C."/>
            <person name="Samans B."/>
            <person name="Correa M."/>
            <person name="Da Silva C."/>
            <person name="Just J."/>
            <person name="Falentin C."/>
            <person name="Koh C.S."/>
            <person name="Le Clainche I."/>
            <person name="Bernard M."/>
            <person name="Bento P."/>
            <person name="Noel B."/>
            <person name="Labadie K."/>
            <person name="Alberti A."/>
            <person name="Charles M."/>
            <person name="Arnaud D."/>
            <person name="Guo H."/>
            <person name="Daviaud C."/>
            <person name="Alamery S."/>
            <person name="Jabbari K."/>
            <person name="Zhao M."/>
            <person name="Edger P.P."/>
            <person name="Chelaifa H."/>
            <person name="Tack D."/>
            <person name="Lassalle G."/>
            <person name="Mestiri I."/>
            <person name="Schnel N."/>
            <person name="Le Paslier M.C."/>
            <person name="Fan G."/>
            <person name="Renault V."/>
            <person name="Bayer P.E."/>
            <person name="Golicz A.A."/>
            <person name="Manoli S."/>
            <person name="Lee T.H."/>
            <person name="Thi V.H."/>
            <person name="Chalabi S."/>
            <person name="Hu Q."/>
            <person name="Fan C."/>
            <person name="Tollenaere R."/>
            <person name="Lu Y."/>
            <person name="Battail C."/>
            <person name="Shen J."/>
            <person name="Sidebottom C.H."/>
            <person name="Wang X."/>
            <person name="Canaguier A."/>
            <person name="Chauveau A."/>
            <person name="Berard A."/>
            <person name="Deniot G."/>
            <person name="Guan M."/>
            <person name="Liu Z."/>
            <person name="Sun F."/>
            <person name="Lim Y.P."/>
            <person name="Lyons E."/>
            <person name="Town C.D."/>
            <person name="Bancroft I."/>
            <person name="Wang X."/>
            <person name="Meng J."/>
            <person name="Ma J."/>
            <person name="Pires J.C."/>
            <person name="King G.J."/>
            <person name="Brunel D."/>
            <person name="Delourme R."/>
            <person name="Renard M."/>
            <person name="Aury J.M."/>
            <person name="Adams K.L."/>
            <person name="Batley J."/>
            <person name="Snowdon R.J."/>
            <person name="Tost J."/>
            <person name="Edwards D."/>
            <person name="Zhou Y."/>
            <person name="Hua W."/>
            <person name="Sharpe A.G."/>
            <person name="Paterson A.H."/>
            <person name="Guan C."/>
            <person name="Wincker P."/>
        </authorList>
    </citation>
    <scope>NUCLEOTIDE SEQUENCE [LARGE SCALE GENOMIC DNA]</scope>
    <source>
        <strain evidence="2">cv. Darmor-bzh</strain>
    </source>
</reference>